<dbReference type="EnsemblPlants" id="Pp3c10_16560V3.1">
    <property type="protein sequence ID" value="Pp3c10_16560V3.1"/>
    <property type="gene ID" value="Pp3c10_16560"/>
</dbReference>
<evidence type="ECO:0000313" key="3">
    <source>
        <dbReference type="Proteomes" id="UP000006727"/>
    </source>
</evidence>
<dbReference type="Gramene" id="Pp3c10_16560V3.2">
    <property type="protein sequence ID" value="Pp3c10_16560V3.2"/>
    <property type="gene ID" value="Pp3c10_16560"/>
</dbReference>
<keyword evidence="3" id="KW-1185">Reference proteome</keyword>
<name>A9T080_PHYPA</name>
<dbReference type="Proteomes" id="UP000006727">
    <property type="component" value="Chromosome 10"/>
</dbReference>
<dbReference type="EnsemblPlants" id="Pp3c10_16560V3.2">
    <property type="protein sequence ID" value="Pp3c10_16560V3.2"/>
    <property type="gene ID" value="Pp3c10_16560"/>
</dbReference>
<dbReference type="AlphaFoldDB" id="A9T080"/>
<evidence type="ECO:0000313" key="2">
    <source>
        <dbReference type="EnsemblPlants" id="Pp3c10_16560V3.1"/>
    </source>
</evidence>
<dbReference type="OrthoDB" id="1935207at2759"/>
<dbReference type="PANTHER" id="PTHR35756:SF1">
    <property type="entry name" value="OS05G0337400 PROTEIN"/>
    <property type="match status" value="1"/>
</dbReference>
<dbReference type="RefSeq" id="XP_024385899.1">
    <property type="nucleotide sequence ID" value="XM_024530131.2"/>
</dbReference>
<dbReference type="eggNOG" id="ENOG502S239">
    <property type="taxonomic scope" value="Eukaryota"/>
</dbReference>
<sequence>MATVACQMTTLRVVQSHRVVALDNQAGRGCRTSASCASFGGVKCGAASTLGMKLRTTGADSWGNRNSCAVKFVASAIVEEAVTASQSDSGVPAEGLSMYFKAEGSLNENNIPKVTKVLEETEGVSQVKVYVLEGAATVELVKQTDIQATGVASSLVQLIETAGFKMQALSLGFDGDEAEDDDYIDYAEEEATTE</sequence>
<organism evidence="1">
    <name type="scientific">Physcomitrium patens</name>
    <name type="common">Spreading-leaved earth moss</name>
    <name type="synonym">Physcomitrella patens</name>
    <dbReference type="NCBI Taxonomy" id="3218"/>
    <lineage>
        <taxon>Eukaryota</taxon>
        <taxon>Viridiplantae</taxon>
        <taxon>Streptophyta</taxon>
        <taxon>Embryophyta</taxon>
        <taxon>Bryophyta</taxon>
        <taxon>Bryophytina</taxon>
        <taxon>Bryopsida</taxon>
        <taxon>Funariidae</taxon>
        <taxon>Funariales</taxon>
        <taxon>Funariaceae</taxon>
        <taxon>Physcomitrium</taxon>
    </lineage>
</organism>
<dbReference type="PANTHER" id="PTHR35756">
    <property type="entry name" value="OS05G0337400 PROTEIN"/>
    <property type="match status" value="1"/>
</dbReference>
<proteinExistence type="predicted"/>
<dbReference type="EMBL" id="ABEU02000010">
    <property type="protein sequence ID" value="PNR46858.1"/>
    <property type="molecule type" value="Genomic_DNA"/>
</dbReference>
<dbReference type="HOGENOM" id="CLU_1404574_0_0_1"/>
<reference evidence="1 3" key="2">
    <citation type="journal article" date="2018" name="Plant J.">
        <title>The Physcomitrella patens chromosome-scale assembly reveals moss genome structure and evolution.</title>
        <authorList>
            <person name="Lang D."/>
            <person name="Ullrich K.K."/>
            <person name="Murat F."/>
            <person name="Fuchs J."/>
            <person name="Jenkins J."/>
            <person name="Haas F.B."/>
            <person name="Piednoel M."/>
            <person name="Gundlach H."/>
            <person name="Van Bel M."/>
            <person name="Meyberg R."/>
            <person name="Vives C."/>
            <person name="Morata J."/>
            <person name="Symeonidi A."/>
            <person name="Hiss M."/>
            <person name="Muchero W."/>
            <person name="Kamisugi Y."/>
            <person name="Saleh O."/>
            <person name="Blanc G."/>
            <person name="Decker E.L."/>
            <person name="van Gessel N."/>
            <person name="Grimwood J."/>
            <person name="Hayes R.D."/>
            <person name="Graham S.W."/>
            <person name="Gunter L.E."/>
            <person name="McDaniel S.F."/>
            <person name="Hoernstein S.N.W."/>
            <person name="Larsson A."/>
            <person name="Li F.W."/>
            <person name="Perroud P.F."/>
            <person name="Phillips J."/>
            <person name="Ranjan P."/>
            <person name="Rokshar D.S."/>
            <person name="Rothfels C.J."/>
            <person name="Schneider L."/>
            <person name="Shu S."/>
            <person name="Stevenson D.W."/>
            <person name="Thummler F."/>
            <person name="Tillich M."/>
            <person name="Villarreal Aguilar J.C."/>
            <person name="Widiez T."/>
            <person name="Wong G.K."/>
            <person name="Wymore A."/>
            <person name="Zhang Y."/>
            <person name="Zimmer A.D."/>
            <person name="Quatrano R.S."/>
            <person name="Mayer K.F.X."/>
            <person name="Goodstein D."/>
            <person name="Casacuberta J.M."/>
            <person name="Vandepoele K."/>
            <person name="Reski R."/>
            <person name="Cuming A.C."/>
            <person name="Tuskan G.A."/>
            <person name="Maumus F."/>
            <person name="Salse J."/>
            <person name="Schmutz J."/>
            <person name="Rensing S.A."/>
        </authorList>
    </citation>
    <scope>NUCLEOTIDE SEQUENCE [LARGE SCALE GENOMIC DNA]</scope>
    <source>
        <strain evidence="2 3">cv. Gransden 2004</strain>
    </source>
</reference>
<dbReference type="GeneID" id="112287272"/>
<accession>A9T080</accession>
<dbReference type="Gramene" id="Pp3c10_16560V3.1">
    <property type="protein sequence ID" value="Pp3c10_16560V3.1"/>
    <property type="gene ID" value="Pp3c10_16560"/>
</dbReference>
<protein>
    <submittedName>
        <fullName evidence="1 2">Uncharacterized protein</fullName>
    </submittedName>
</protein>
<gene>
    <name evidence="2" type="primary">LOC112287272</name>
    <name evidence="1" type="ORF">PHYPA_013978</name>
</gene>
<dbReference type="Gene3D" id="3.30.70.100">
    <property type="match status" value="1"/>
</dbReference>
<reference evidence="1 3" key="1">
    <citation type="journal article" date="2008" name="Science">
        <title>The Physcomitrella genome reveals evolutionary insights into the conquest of land by plants.</title>
        <authorList>
            <person name="Rensing S."/>
            <person name="Lang D."/>
            <person name="Zimmer A."/>
            <person name="Terry A."/>
            <person name="Salamov A."/>
            <person name="Shapiro H."/>
            <person name="Nishiyama T."/>
            <person name="Perroud P.-F."/>
            <person name="Lindquist E."/>
            <person name="Kamisugi Y."/>
            <person name="Tanahashi T."/>
            <person name="Sakakibara K."/>
            <person name="Fujita T."/>
            <person name="Oishi K."/>
            <person name="Shin-I T."/>
            <person name="Kuroki Y."/>
            <person name="Toyoda A."/>
            <person name="Suzuki Y."/>
            <person name="Hashimoto A."/>
            <person name="Yamaguchi K."/>
            <person name="Sugano A."/>
            <person name="Kohara Y."/>
            <person name="Fujiyama A."/>
            <person name="Anterola A."/>
            <person name="Aoki S."/>
            <person name="Ashton N."/>
            <person name="Barbazuk W.B."/>
            <person name="Barker E."/>
            <person name="Bennetzen J."/>
            <person name="Bezanilla M."/>
            <person name="Blankenship R."/>
            <person name="Cho S.H."/>
            <person name="Dutcher S."/>
            <person name="Estelle M."/>
            <person name="Fawcett J.A."/>
            <person name="Gundlach H."/>
            <person name="Hanada K."/>
            <person name="Heyl A."/>
            <person name="Hicks K.A."/>
            <person name="Hugh J."/>
            <person name="Lohr M."/>
            <person name="Mayer K."/>
            <person name="Melkozernov A."/>
            <person name="Murata T."/>
            <person name="Nelson D."/>
            <person name="Pils B."/>
            <person name="Prigge M."/>
            <person name="Reiss B."/>
            <person name="Renner T."/>
            <person name="Rombauts S."/>
            <person name="Rushton P."/>
            <person name="Sanderfoot A."/>
            <person name="Schween G."/>
            <person name="Shiu S.-H."/>
            <person name="Stueber K."/>
            <person name="Theodoulou F.L."/>
            <person name="Tu H."/>
            <person name="Van de Peer Y."/>
            <person name="Verrier P.J."/>
            <person name="Waters E."/>
            <person name="Wood A."/>
            <person name="Yang L."/>
            <person name="Cove D."/>
            <person name="Cuming A."/>
            <person name="Hasebe M."/>
            <person name="Lucas S."/>
            <person name="Mishler D.B."/>
            <person name="Reski R."/>
            <person name="Grigoriev I."/>
            <person name="Quatrano R.S."/>
            <person name="Boore J.L."/>
        </authorList>
    </citation>
    <scope>NUCLEOTIDE SEQUENCE [LARGE SCALE GENOMIC DNA]</scope>
    <source>
        <strain evidence="2 3">cv. Gransden 2004</strain>
    </source>
</reference>
<dbReference type="STRING" id="3218.A9T080"/>
<dbReference type="PaxDb" id="3218-PP1S145_27V6.1"/>
<reference evidence="2" key="3">
    <citation type="submission" date="2020-12" db="UniProtKB">
        <authorList>
            <consortium name="EnsemblPlants"/>
        </authorList>
    </citation>
    <scope>IDENTIFICATION</scope>
</reference>
<evidence type="ECO:0000313" key="1">
    <source>
        <dbReference type="EMBL" id="PNR46858.1"/>
    </source>
</evidence>